<keyword evidence="2" id="KW-1185">Reference proteome</keyword>
<accession>A0A445CCP0</accession>
<dbReference type="PANTHER" id="PTHR10492">
    <property type="match status" value="1"/>
</dbReference>
<comment type="caution">
    <text evidence="1">The sequence shown here is derived from an EMBL/GenBank/DDBJ whole genome shotgun (WGS) entry which is preliminary data.</text>
</comment>
<dbReference type="PANTHER" id="PTHR10492:SF74">
    <property type="entry name" value="ATP-DEPENDENT DNA HELICASE"/>
    <property type="match status" value="1"/>
</dbReference>
<name>A0A445CCP0_ARAHY</name>
<dbReference type="Proteomes" id="UP000289738">
    <property type="component" value="Chromosome A07"/>
</dbReference>
<dbReference type="STRING" id="3818.A0A445CCP0"/>
<sequence>MLVNFVYPDLMANLTNSTYIKECTILAPTLKVVNNVNNHTMDFLIGDKKIYFSSDSLCIEDGNMEYELDTFTPDVLNCINCSRLHPYKLTLKQGVLVMLLSQMHDYR</sequence>
<dbReference type="AlphaFoldDB" id="A0A445CCP0"/>
<reference evidence="1 2" key="1">
    <citation type="submission" date="2019-01" db="EMBL/GenBank/DDBJ databases">
        <title>Sequencing of cultivated peanut Arachis hypogaea provides insights into genome evolution and oil improvement.</title>
        <authorList>
            <person name="Chen X."/>
        </authorList>
    </citation>
    <scope>NUCLEOTIDE SEQUENCE [LARGE SCALE GENOMIC DNA]</scope>
    <source>
        <strain evidence="2">cv. Fuhuasheng</strain>
        <tissue evidence="1">Leaves</tissue>
    </source>
</reference>
<proteinExistence type="predicted"/>
<organism evidence="1 2">
    <name type="scientific">Arachis hypogaea</name>
    <name type="common">Peanut</name>
    <dbReference type="NCBI Taxonomy" id="3818"/>
    <lineage>
        <taxon>Eukaryota</taxon>
        <taxon>Viridiplantae</taxon>
        <taxon>Streptophyta</taxon>
        <taxon>Embryophyta</taxon>
        <taxon>Tracheophyta</taxon>
        <taxon>Spermatophyta</taxon>
        <taxon>Magnoliopsida</taxon>
        <taxon>eudicotyledons</taxon>
        <taxon>Gunneridae</taxon>
        <taxon>Pentapetalae</taxon>
        <taxon>rosids</taxon>
        <taxon>fabids</taxon>
        <taxon>Fabales</taxon>
        <taxon>Fabaceae</taxon>
        <taxon>Papilionoideae</taxon>
        <taxon>50 kb inversion clade</taxon>
        <taxon>dalbergioids sensu lato</taxon>
        <taxon>Dalbergieae</taxon>
        <taxon>Pterocarpus clade</taxon>
        <taxon>Arachis</taxon>
    </lineage>
</organism>
<evidence type="ECO:0000313" key="1">
    <source>
        <dbReference type="EMBL" id="RYR48698.1"/>
    </source>
</evidence>
<evidence type="ECO:0000313" key="2">
    <source>
        <dbReference type="Proteomes" id="UP000289738"/>
    </source>
</evidence>
<dbReference type="EMBL" id="SDMP01000007">
    <property type="protein sequence ID" value="RYR48698.1"/>
    <property type="molecule type" value="Genomic_DNA"/>
</dbReference>
<gene>
    <name evidence="1" type="ORF">Ahy_A07g034754</name>
</gene>
<protein>
    <submittedName>
        <fullName evidence="1">Uncharacterized protein</fullName>
    </submittedName>
</protein>